<keyword evidence="6" id="KW-1185">Reference proteome</keyword>
<dbReference type="InterPro" id="IPR033443">
    <property type="entry name" value="PROP1-like_PPR_dom"/>
</dbReference>
<evidence type="ECO:0000256" key="1">
    <source>
        <dbReference type="ARBA" id="ARBA00007626"/>
    </source>
</evidence>
<feature type="repeat" description="PPR" evidence="3">
    <location>
        <begin position="279"/>
        <end position="313"/>
    </location>
</feature>
<accession>A0AAE0EQN6</accession>
<dbReference type="PANTHER" id="PTHR47447:SF17">
    <property type="entry name" value="OS12G0638900 PROTEIN"/>
    <property type="match status" value="1"/>
</dbReference>
<evidence type="ECO:0000256" key="2">
    <source>
        <dbReference type="ARBA" id="ARBA00022737"/>
    </source>
</evidence>
<evidence type="ECO:0000259" key="4">
    <source>
        <dbReference type="Pfam" id="PF17177"/>
    </source>
</evidence>
<dbReference type="PANTHER" id="PTHR47447">
    <property type="entry name" value="OS03G0856100 PROTEIN"/>
    <property type="match status" value="1"/>
</dbReference>
<gene>
    <name evidence="5" type="ORF">CYMTET_52584</name>
</gene>
<keyword evidence="2" id="KW-0677">Repeat</keyword>
<dbReference type="Gene3D" id="1.25.40.10">
    <property type="entry name" value="Tetratricopeptide repeat domain"/>
    <property type="match status" value="2"/>
</dbReference>
<name>A0AAE0EQN6_9CHLO</name>
<protein>
    <recommendedName>
        <fullName evidence="4">PROP1-like PPR domain-containing protein</fullName>
    </recommendedName>
</protein>
<comment type="similarity">
    <text evidence="1">Belongs to the PPR family. P subfamily.</text>
</comment>
<dbReference type="InterPro" id="IPR002885">
    <property type="entry name" value="PPR_rpt"/>
</dbReference>
<dbReference type="Pfam" id="PF17177">
    <property type="entry name" value="PPR_long"/>
    <property type="match status" value="1"/>
</dbReference>
<comment type="caution">
    <text evidence="5">The sequence shown here is derived from an EMBL/GenBank/DDBJ whole genome shotgun (WGS) entry which is preliminary data.</text>
</comment>
<reference evidence="5 6" key="1">
    <citation type="journal article" date="2015" name="Genome Biol. Evol.">
        <title>Comparative Genomics of a Bacterivorous Green Alga Reveals Evolutionary Causalities and Consequences of Phago-Mixotrophic Mode of Nutrition.</title>
        <authorList>
            <person name="Burns J.A."/>
            <person name="Paasch A."/>
            <person name="Narechania A."/>
            <person name="Kim E."/>
        </authorList>
    </citation>
    <scope>NUCLEOTIDE SEQUENCE [LARGE SCALE GENOMIC DNA]</scope>
    <source>
        <strain evidence="5 6">PLY_AMNH</strain>
    </source>
</reference>
<organism evidence="5 6">
    <name type="scientific">Cymbomonas tetramitiformis</name>
    <dbReference type="NCBI Taxonomy" id="36881"/>
    <lineage>
        <taxon>Eukaryota</taxon>
        <taxon>Viridiplantae</taxon>
        <taxon>Chlorophyta</taxon>
        <taxon>Pyramimonadophyceae</taxon>
        <taxon>Pyramimonadales</taxon>
        <taxon>Pyramimonadaceae</taxon>
        <taxon>Cymbomonas</taxon>
    </lineage>
</organism>
<feature type="repeat" description="PPR" evidence="3">
    <location>
        <begin position="136"/>
        <end position="170"/>
    </location>
</feature>
<evidence type="ECO:0000256" key="3">
    <source>
        <dbReference type="PROSITE-ProRule" id="PRU00708"/>
    </source>
</evidence>
<dbReference type="NCBIfam" id="TIGR00756">
    <property type="entry name" value="PPR"/>
    <property type="match status" value="1"/>
</dbReference>
<sequence>MLFHTCTTNAPACPKTLWNRTSRVASRRQVKAQSLRALLPYWSRNSFARRNIVSRRTRSATKNSSTIVCETDEDVKRAAQEEWEKALVKYNTANSSGHPPTTKVYNNLLEACNKGEFWDTAGGVYKAMRARKVTFDLDTYEILLSSCLSTLQHQLAFELYAEMRKTGVSISSAAYCALLRACLQEGEECSRALLYYTEMKADGVPSSLEAVRVLLRVCAAARPLQAAPIQTIQADASAAGLSLDAECWQLVLGALAQTHQWEGVLQLYEELLETEVELDTSTCNMVMNAYRQQDRWNDVLMVHDQMVAWGAAPDGVTYRHQQEACGHLGDLKGVLQVCEAMWSVGKVAASNSAYAALVRAAASDLQWEHAYEIYQVSRRRGIEAPAATSIALLDLCGHGDFWDLGFASLGNLERSGQSLHTPAFEAVIDTLWEEANQRHAQHQIT</sequence>
<dbReference type="AlphaFoldDB" id="A0AAE0EQN6"/>
<evidence type="ECO:0000313" key="6">
    <source>
        <dbReference type="Proteomes" id="UP001190700"/>
    </source>
</evidence>
<dbReference type="Pfam" id="PF01535">
    <property type="entry name" value="PPR"/>
    <property type="match status" value="1"/>
</dbReference>
<dbReference type="InterPro" id="IPR011990">
    <property type="entry name" value="TPR-like_helical_dom_sf"/>
</dbReference>
<evidence type="ECO:0000313" key="5">
    <source>
        <dbReference type="EMBL" id="KAK3237338.1"/>
    </source>
</evidence>
<dbReference type="Proteomes" id="UP001190700">
    <property type="component" value="Unassembled WGS sequence"/>
</dbReference>
<dbReference type="PROSITE" id="PS51375">
    <property type="entry name" value="PPR"/>
    <property type="match status" value="2"/>
</dbReference>
<dbReference type="EMBL" id="LGRX02034638">
    <property type="protein sequence ID" value="KAK3237338.1"/>
    <property type="molecule type" value="Genomic_DNA"/>
</dbReference>
<feature type="domain" description="PROP1-like PPR" evidence="4">
    <location>
        <begin position="69"/>
        <end position="188"/>
    </location>
</feature>
<proteinExistence type="inferred from homology"/>